<sequence length="69" mass="8064">MFREEYKGGSHLVKEWLHQRLICGSKNHQGGYKAQLEISFFHKNLTPTSEREHEILEVQENSHISQGQS</sequence>
<evidence type="ECO:0000313" key="1">
    <source>
        <dbReference type="EMBL" id="CDW36470.1"/>
    </source>
</evidence>
<dbReference type="EMBL" id="HACA01019109">
    <property type="protein sequence ID" value="CDW36470.1"/>
    <property type="molecule type" value="Transcribed_RNA"/>
</dbReference>
<proteinExistence type="predicted"/>
<dbReference type="AlphaFoldDB" id="A0A0K2UEJ3"/>
<name>A0A0K2UEJ3_LEPSM</name>
<organism evidence="1">
    <name type="scientific">Lepeophtheirus salmonis</name>
    <name type="common">Salmon louse</name>
    <name type="synonym">Caligus salmonis</name>
    <dbReference type="NCBI Taxonomy" id="72036"/>
    <lineage>
        <taxon>Eukaryota</taxon>
        <taxon>Metazoa</taxon>
        <taxon>Ecdysozoa</taxon>
        <taxon>Arthropoda</taxon>
        <taxon>Crustacea</taxon>
        <taxon>Multicrustacea</taxon>
        <taxon>Hexanauplia</taxon>
        <taxon>Copepoda</taxon>
        <taxon>Siphonostomatoida</taxon>
        <taxon>Caligidae</taxon>
        <taxon>Lepeophtheirus</taxon>
    </lineage>
</organism>
<reference evidence="1" key="1">
    <citation type="submission" date="2014-05" db="EMBL/GenBank/DDBJ databases">
        <authorList>
            <person name="Chronopoulou M."/>
        </authorList>
    </citation>
    <scope>NUCLEOTIDE SEQUENCE</scope>
    <source>
        <tissue evidence="1">Whole organism</tissue>
    </source>
</reference>
<accession>A0A0K2UEJ3</accession>
<protein>
    <submittedName>
        <fullName evidence="1">Uncharacterized protein</fullName>
    </submittedName>
</protein>